<dbReference type="PANTHER" id="PTHR32114">
    <property type="entry name" value="ABC TRANSPORTER ABCH.3"/>
    <property type="match status" value="1"/>
</dbReference>
<dbReference type="Pfam" id="PF13476">
    <property type="entry name" value="AAA_23"/>
    <property type="match status" value="1"/>
</dbReference>
<protein>
    <recommendedName>
        <fullName evidence="3">Nuclease SbcCD subunit C</fullName>
    </recommendedName>
</protein>
<evidence type="ECO:0000256" key="1">
    <source>
        <dbReference type="ARBA" id="ARBA00006930"/>
    </source>
</evidence>
<reference evidence="7 8" key="1">
    <citation type="submission" date="2019-08" db="EMBL/GenBank/DDBJ databases">
        <title>Bacillus genomes from the desert of Cuatro Cienegas, Coahuila.</title>
        <authorList>
            <person name="Olmedo-Alvarez G."/>
        </authorList>
    </citation>
    <scope>NUCLEOTIDE SEQUENCE [LARGE SCALE GENOMIC DNA]</scope>
    <source>
        <strain evidence="7 8">CH128b_4D</strain>
    </source>
</reference>
<evidence type="ECO:0000256" key="5">
    <source>
        <dbReference type="SAM" id="MobiDB-lite"/>
    </source>
</evidence>
<dbReference type="Pfam" id="PF13558">
    <property type="entry name" value="SbcC_Walker_B"/>
    <property type="match status" value="1"/>
</dbReference>
<keyword evidence="4" id="KW-0175">Coiled coil</keyword>
<dbReference type="PANTHER" id="PTHR32114:SF2">
    <property type="entry name" value="ABC TRANSPORTER ABCH.3"/>
    <property type="match status" value="1"/>
</dbReference>
<feature type="region of interest" description="Disordered" evidence="5">
    <location>
        <begin position="358"/>
        <end position="378"/>
    </location>
</feature>
<evidence type="ECO:0000313" key="8">
    <source>
        <dbReference type="Proteomes" id="UP000325182"/>
    </source>
</evidence>
<dbReference type="Proteomes" id="UP000325182">
    <property type="component" value="Unassembled WGS sequence"/>
</dbReference>
<gene>
    <name evidence="7" type="ORF">FZC84_06975</name>
</gene>
<comment type="similarity">
    <text evidence="1">Belongs to the SMC family. SbcC subfamily.</text>
</comment>
<evidence type="ECO:0000256" key="4">
    <source>
        <dbReference type="SAM" id="Coils"/>
    </source>
</evidence>
<name>A0A5D4MED4_9BACI</name>
<comment type="caution">
    <text evidence="7">The sequence shown here is derived from an EMBL/GenBank/DDBJ whole genome shotgun (WGS) entry which is preliminary data.</text>
</comment>
<dbReference type="InterPro" id="IPR038729">
    <property type="entry name" value="Rad50/SbcC_AAA"/>
</dbReference>
<dbReference type="SUPFAM" id="SSF52540">
    <property type="entry name" value="P-loop containing nucleoside triphosphate hydrolases"/>
    <property type="match status" value="2"/>
</dbReference>
<sequence>MKPLKLTMQAFGPYPAAETIDFQLLENRTMFVISGKTGSGKTTIFDGISFAIYGKASGEDRSGNDLRSQFADDNDLTEVSLTFSLRGKTYLITRSPQQEKKKARGDGFTTVNAKAEFYSIDESGAKELLAANVRDVDEKIKEIIQLDANQFRQILMIPQGEFRKLLTSDSKDKEAILQRLFHTEFYKTIQDKLKEESDLLKRDVEKAVEDRTRNLLGIHPEQNEELRELLLEEPLNDTLIIEKLVNHNSEMNENLNDLSQRFDSTQKERDQLQKQIIQAQKLVEQFEKRRVLREQKQILENKKEKIERLKEEIQKARQADKLLKQDEYCHRLNRELKTVEQELENLLRQNRELKNHLDSARENWEQEQKKEEERDEAGKRVNTLEGLREDVFSFGQLEDEVTKLEGQRKRLNDSIKQAMEELAAKKKLLQEQEVRKADLEKLRIELFETEKTISVLQNNEKLFLQYHKIVNEGRSVTAKLEMRKQQHQKALVELEDARSTLEWLDSKWNKAQAGILASKLMEGDSCPVCGSDQHPSPAHLQDELPHEEDIKAAKERVIEKENRLNDASRGFYEIEAQYSSLETQRQEAFREITQILENFKEENIQLEIESIKSQVQAKQNEMNAGNHQLGELQPLIKNMEQNKNSIELQDGKLERLKQDELMLSEAYHAKKGALESRRSAIPAELRTREKYTSALNAAQKELILLKSSFEKAQELFNRIGKDVSVNEAQVKDRQDAVSKLKTEMDDERQKFLNILEEQGFESYKAFQEAKRSDSEISSMEKVVSGYGEEVRSVTDRLEELEKALQDTEQPDLEALHQHFSIMNDALKKLNEEFNSMKMRKIENESILEYVRQLNKQVKDLEIRYSLAGHLAEMARGQNTHRLTFERYVLASFLEDILLVANDRLMKMTSGRYSLIRKRDRSKGNVQSGLELLVFDQYTGQDRHVKTLSGGESFKAALCLALGLADVVQQYAGGVSLETMFIDEGFGTLDPESLDHAIEALMDIQSSGRLVGLISHVPELKERIDARLEVISSQTGSTTKFQFLA</sequence>
<evidence type="ECO:0000313" key="7">
    <source>
        <dbReference type="EMBL" id="TYS00280.1"/>
    </source>
</evidence>
<evidence type="ECO:0000256" key="2">
    <source>
        <dbReference type="ARBA" id="ARBA00011322"/>
    </source>
</evidence>
<feature type="coiled-coil region" evidence="4">
    <location>
        <begin position="695"/>
        <end position="750"/>
    </location>
</feature>
<dbReference type="AlphaFoldDB" id="A0A5D4MED4"/>
<evidence type="ECO:0000256" key="3">
    <source>
        <dbReference type="ARBA" id="ARBA00013368"/>
    </source>
</evidence>
<dbReference type="RefSeq" id="WP_148953377.1">
    <property type="nucleotide sequence ID" value="NZ_VTEG01000003.1"/>
</dbReference>
<accession>A0A5D4MED4</accession>
<feature type="domain" description="Rad50/SbcC-type AAA" evidence="6">
    <location>
        <begin position="5"/>
        <end position="207"/>
    </location>
</feature>
<organism evidence="7 8">
    <name type="scientific">Rossellomorea vietnamensis</name>
    <dbReference type="NCBI Taxonomy" id="218284"/>
    <lineage>
        <taxon>Bacteria</taxon>
        <taxon>Bacillati</taxon>
        <taxon>Bacillota</taxon>
        <taxon>Bacilli</taxon>
        <taxon>Bacillales</taxon>
        <taxon>Bacillaceae</taxon>
        <taxon>Rossellomorea</taxon>
    </lineage>
</organism>
<dbReference type="EMBL" id="VTEG01000003">
    <property type="protein sequence ID" value="TYS00280.1"/>
    <property type="molecule type" value="Genomic_DNA"/>
</dbReference>
<feature type="coiled-coil region" evidence="4">
    <location>
        <begin position="550"/>
        <end position="659"/>
    </location>
</feature>
<dbReference type="Gene3D" id="3.40.50.300">
    <property type="entry name" value="P-loop containing nucleotide triphosphate hydrolases"/>
    <property type="match status" value="2"/>
</dbReference>
<dbReference type="GO" id="GO:0006302">
    <property type="term" value="P:double-strand break repair"/>
    <property type="evidence" value="ECO:0007669"/>
    <property type="project" value="InterPro"/>
</dbReference>
<evidence type="ECO:0000259" key="6">
    <source>
        <dbReference type="Pfam" id="PF13476"/>
    </source>
</evidence>
<feature type="coiled-coil region" evidence="4">
    <location>
        <begin position="783"/>
        <end position="863"/>
    </location>
</feature>
<proteinExistence type="inferred from homology"/>
<comment type="subunit">
    <text evidence="2">Heterodimer of SbcC and SbcD.</text>
</comment>
<dbReference type="InterPro" id="IPR027417">
    <property type="entry name" value="P-loop_NTPase"/>
</dbReference>
<dbReference type="GO" id="GO:0016887">
    <property type="term" value="F:ATP hydrolysis activity"/>
    <property type="evidence" value="ECO:0007669"/>
    <property type="project" value="InterPro"/>
</dbReference>